<dbReference type="RefSeq" id="WP_188856957.1">
    <property type="nucleotide sequence ID" value="NZ_BMOS01000011.1"/>
</dbReference>
<dbReference type="Proteomes" id="UP000624041">
    <property type="component" value="Unassembled WGS sequence"/>
</dbReference>
<gene>
    <name evidence="1" type="ORF">GCM10007971_19020</name>
</gene>
<keyword evidence="2" id="KW-1185">Reference proteome</keyword>
<evidence type="ECO:0000313" key="1">
    <source>
        <dbReference type="EMBL" id="GGN57732.1"/>
    </source>
</evidence>
<reference evidence="1" key="1">
    <citation type="journal article" date="2014" name="Int. J. Syst. Evol. Microbiol.">
        <title>Complete genome sequence of Corynebacterium casei LMG S-19264T (=DSM 44701T), isolated from a smear-ripened cheese.</title>
        <authorList>
            <consortium name="US DOE Joint Genome Institute (JGI-PGF)"/>
            <person name="Walter F."/>
            <person name="Albersmeier A."/>
            <person name="Kalinowski J."/>
            <person name="Ruckert C."/>
        </authorList>
    </citation>
    <scope>NUCLEOTIDE SEQUENCE</scope>
    <source>
        <strain evidence="1">JCM 17251</strain>
    </source>
</reference>
<proteinExistence type="predicted"/>
<accession>A0A917XZ38</accession>
<comment type="caution">
    <text evidence="1">The sequence shown here is derived from an EMBL/GenBank/DDBJ whole genome shotgun (WGS) entry which is preliminary data.</text>
</comment>
<sequence>MLPQDGANLIGLPLYRNEIKETCPFRGMPMLGLGPFLVGLPFLSEWTLNFTTRV</sequence>
<organism evidence="1 2">
    <name type="scientific">Oceanobacillus indicireducens</name>
    <dbReference type="NCBI Taxonomy" id="1004261"/>
    <lineage>
        <taxon>Bacteria</taxon>
        <taxon>Bacillati</taxon>
        <taxon>Bacillota</taxon>
        <taxon>Bacilli</taxon>
        <taxon>Bacillales</taxon>
        <taxon>Bacillaceae</taxon>
        <taxon>Oceanobacillus</taxon>
    </lineage>
</organism>
<name>A0A917XZ38_9BACI</name>
<dbReference type="AlphaFoldDB" id="A0A917XZ38"/>
<dbReference type="EMBL" id="BMOS01000011">
    <property type="protein sequence ID" value="GGN57732.1"/>
    <property type="molecule type" value="Genomic_DNA"/>
</dbReference>
<protein>
    <submittedName>
        <fullName evidence="1">Uncharacterized protein</fullName>
    </submittedName>
</protein>
<evidence type="ECO:0000313" key="2">
    <source>
        <dbReference type="Proteomes" id="UP000624041"/>
    </source>
</evidence>
<reference evidence="1" key="2">
    <citation type="submission" date="2020-09" db="EMBL/GenBank/DDBJ databases">
        <authorList>
            <person name="Sun Q."/>
            <person name="Ohkuma M."/>
        </authorList>
    </citation>
    <scope>NUCLEOTIDE SEQUENCE</scope>
    <source>
        <strain evidence="1">JCM 17251</strain>
    </source>
</reference>